<dbReference type="PROSITE" id="PS51257">
    <property type="entry name" value="PROKAR_LIPOPROTEIN"/>
    <property type="match status" value="1"/>
</dbReference>
<comment type="catalytic activity">
    <reaction evidence="11 12 13">
        <text>L-threonyl-[protein] + FAD = FMN-L-threonyl-[protein] + AMP + H(+)</text>
        <dbReference type="Rhea" id="RHEA:36847"/>
        <dbReference type="Rhea" id="RHEA-COMP:11060"/>
        <dbReference type="Rhea" id="RHEA-COMP:11061"/>
        <dbReference type="ChEBI" id="CHEBI:15378"/>
        <dbReference type="ChEBI" id="CHEBI:30013"/>
        <dbReference type="ChEBI" id="CHEBI:57692"/>
        <dbReference type="ChEBI" id="CHEBI:74257"/>
        <dbReference type="ChEBI" id="CHEBI:456215"/>
        <dbReference type="EC" id="2.7.1.180"/>
    </reaction>
</comment>
<feature type="chain" id="PRO_5044995533" description="FAD:protein FMN transferase" evidence="13">
    <location>
        <begin position="22"/>
        <end position="340"/>
    </location>
</feature>
<dbReference type="EMBL" id="JAOWKX010000001">
    <property type="protein sequence ID" value="MCV2883614.1"/>
    <property type="molecule type" value="Genomic_DNA"/>
</dbReference>
<keyword evidence="13" id="KW-0449">Lipoprotein</keyword>
<dbReference type="PANTHER" id="PTHR30040:SF2">
    <property type="entry name" value="FAD:PROTEIN FMN TRANSFERASE"/>
    <property type="match status" value="1"/>
</dbReference>
<evidence type="ECO:0000313" key="14">
    <source>
        <dbReference type="EMBL" id="MCV2883614.1"/>
    </source>
</evidence>
<dbReference type="InterPro" id="IPR024932">
    <property type="entry name" value="ApbE"/>
</dbReference>
<dbReference type="Pfam" id="PF02424">
    <property type="entry name" value="ApbE"/>
    <property type="match status" value="1"/>
</dbReference>
<gene>
    <name evidence="14" type="ORF">OE749_02730</name>
</gene>
<dbReference type="RefSeq" id="WP_263710810.1">
    <property type="nucleotide sequence ID" value="NZ_JAOWKX010000001.1"/>
</dbReference>
<keyword evidence="6 12" id="KW-0808">Transferase</keyword>
<comment type="similarity">
    <text evidence="2 12 13">Belongs to the ApbE family.</text>
</comment>
<evidence type="ECO:0000256" key="1">
    <source>
        <dbReference type="ARBA" id="ARBA00001946"/>
    </source>
</evidence>
<evidence type="ECO:0000256" key="8">
    <source>
        <dbReference type="ARBA" id="ARBA00022827"/>
    </source>
</evidence>
<evidence type="ECO:0000256" key="4">
    <source>
        <dbReference type="ARBA" id="ARBA00016337"/>
    </source>
</evidence>
<dbReference type="Gene3D" id="3.10.520.10">
    <property type="entry name" value="ApbE-like domains"/>
    <property type="match status" value="1"/>
</dbReference>
<keyword evidence="13" id="KW-0732">Signal</keyword>
<evidence type="ECO:0000256" key="9">
    <source>
        <dbReference type="ARBA" id="ARBA00022842"/>
    </source>
</evidence>
<proteinExistence type="inferred from homology"/>
<comment type="cofactor">
    <cofactor evidence="1 13">
        <name>Mg(2+)</name>
        <dbReference type="ChEBI" id="CHEBI:18420"/>
    </cofactor>
</comment>
<evidence type="ECO:0000256" key="3">
    <source>
        <dbReference type="ARBA" id="ARBA00011955"/>
    </source>
</evidence>
<evidence type="ECO:0000256" key="2">
    <source>
        <dbReference type="ARBA" id="ARBA00008282"/>
    </source>
</evidence>
<dbReference type="PIRSF" id="PIRSF006268">
    <property type="entry name" value="ApbE"/>
    <property type="match status" value="1"/>
</dbReference>
<evidence type="ECO:0000256" key="6">
    <source>
        <dbReference type="ARBA" id="ARBA00022679"/>
    </source>
</evidence>
<evidence type="ECO:0000256" key="12">
    <source>
        <dbReference type="PIRNR" id="PIRNR006268"/>
    </source>
</evidence>
<accession>A0ABT3A4Z3</accession>
<dbReference type="SUPFAM" id="SSF143631">
    <property type="entry name" value="ApbE-like"/>
    <property type="match status" value="1"/>
</dbReference>
<keyword evidence="15" id="KW-1185">Reference proteome</keyword>
<comment type="subcellular location">
    <subcellularLocation>
        <location evidence="13">Cell inner membrane</location>
        <topology evidence="13">Lipid-anchor</topology>
        <orientation evidence="13">Periplasmic side</orientation>
    </subcellularLocation>
</comment>
<evidence type="ECO:0000256" key="7">
    <source>
        <dbReference type="ARBA" id="ARBA00022723"/>
    </source>
</evidence>
<evidence type="ECO:0000256" key="11">
    <source>
        <dbReference type="ARBA" id="ARBA00048540"/>
    </source>
</evidence>
<dbReference type="GO" id="GO:0016740">
    <property type="term" value="F:transferase activity"/>
    <property type="evidence" value="ECO:0007669"/>
    <property type="project" value="UniProtKB-KW"/>
</dbReference>
<dbReference type="Proteomes" id="UP001652504">
    <property type="component" value="Unassembled WGS sequence"/>
</dbReference>
<keyword evidence="5 12" id="KW-0285">Flavoprotein</keyword>
<keyword evidence="13" id="KW-0997">Cell inner membrane</keyword>
<evidence type="ECO:0000256" key="10">
    <source>
        <dbReference type="ARBA" id="ARBA00031306"/>
    </source>
</evidence>
<keyword evidence="13" id="KW-0472">Membrane</keyword>
<comment type="caution">
    <text evidence="14">The sequence shown here is derived from an EMBL/GenBank/DDBJ whole genome shotgun (WGS) entry which is preliminary data.</text>
</comment>
<reference evidence="14 15" key="1">
    <citation type="submission" date="2022-10" db="EMBL/GenBank/DDBJ databases">
        <title>Aestuariibacter sp. AA17 isolated from Montipora capitata coral fragment.</title>
        <authorList>
            <person name="Emsley S.A."/>
            <person name="Pfannmuller K.M."/>
            <person name="Loughran R.M."/>
            <person name="Shlafstein M."/>
            <person name="Papke E."/>
            <person name="Saw J.H."/>
            <person name="Ushijima B."/>
            <person name="Videau P."/>
        </authorList>
    </citation>
    <scope>NUCLEOTIDE SEQUENCE [LARGE SCALE GENOMIC DNA]</scope>
    <source>
        <strain evidence="14 15">AA17</strain>
    </source>
</reference>
<keyword evidence="9 12" id="KW-0460">Magnesium</keyword>
<keyword evidence="8 12" id="KW-0274">FAD</keyword>
<evidence type="ECO:0000256" key="5">
    <source>
        <dbReference type="ARBA" id="ARBA00022630"/>
    </source>
</evidence>
<feature type="signal peptide" evidence="13">
    <location>
        <begin position="1"/>
        <end position="21"/>
    </location>
</feature>
<dbReference type="PANTHER" id="PTHR30040">
    <property type="entry name" value="THIAMINE BIOSYNTHESIS LIPOPROTEIN APBE"/>
    <property type="match status" value="1"/>
</dbReference>
<evidence type="ECO:0000313" key="15">
    <source>
        <dbReference type="Proteomes" id="UP001652504"/>
    </source>
</evidence>
<dbReference type="InterPro" id="IPR003374">
    <property type="entry name" value="ApbE-like_sf"/>
</dbReference>
<organism evidence="14 15">
    <name type="scientific">Fluctibacter corallii</name>
    <dbReference type="NCBI Taxonomy" id="2984329"/>
    <lineage>
        <taxon>Bacteria</taxon>
        <taxon>Pseudomonadati</taxon>
        <taxon>Pseudomonadota</taxon>
        <taxon>Gammaproteobacteria</taxon>
        <taxon>Alteromonadales</taxon>
        <taxon>Alteromonadaceae</taxon>
        <taxon>Fluctibacter</taxon>
    </lineage>
</organism>
<dbReference type="EC" id="2.7.1.180" evidence="3 12"/>
<name>A0ABT3A4Z3_9ALTE</name>
<keyword evidence="13" id="KW-1003">Cell membrane</keyword>
<sequence>MNQPIRIFALFLLVFVISACSQQPIVTEAHIQGQTMGTSYNVKFVNTLDADVPSLKSQIDTRLEGINTLMSTYDPNSELSRLNNSNGSQPFKVSAETEHVLLEAVRLHELSEGYLDVTVGPLVNMWGFGPDKRPVTIPSDTEISAVRDFVGIEHISIENGLVTKSHKNTYIDLSTIAKGYGVDAIAELVEKQGIENYLVEIGGEMRVKGNKASGTAWKIAIEKPVSKERAIQRIVSIGDNAIATSGDYRNYYEENGVRYSHLIDPITGAPITHNLVAVTVIHPSSMTADGVATALNVMGKDKAIHIAEKYNLAVLLITRENGEFKEYTSPRFSDLVTVIK</sequence>
<evidence type="ECO:0000256" key="13">
    <source>
        <dbReference type="RuleBase" id="RU363002"/>
    </source>
</evidence>
<comment type="function">
    <text evidence="13">Flavin transferase that catalyzes the transfer of the FMN moiety of FAD and its covalent binding to the hydroxyl group of a threonine residue in a target flavoprotein.</text>
</comment>
<keyword evidence="7 12" id="KW-0479">Metal-binding</keyword>
<protein>
    <recommendedName>
        <fullName evidence="4 12">FAD:protein FMN transferase</fullName>
        <ecNumber evidence="3 12">2.7.1.180</ecNumber>
    </recommendedName>
    <alternativeName>
        <fullName evidence="10 12">Flavin transferase</fullName>
    </alternativeName>
</protein>